<keyword evidence="3" id="KW-1185">Reference proteome</keyword>
<dbReference type="AlphaFoldDB" id="A0AAE1XKK7"/>
<proteinExistence type="predicted"/>
<evidence type="ECO:0000313" key="2">
    <source>
        <dbReference type="EMBL" id="KAK4413114.1"/>
    </source>
</evidence>
<feature type="compositionally biased region" description="Polar residues" evidence="1">
    <location>
        <begin position="95"/>
        <end position="107"/>
    </location>
</feature>
<evidence type="ECO:0000313" key="3">
    <source>
        <dbReference type="Proteomes" id="UP001293254"/>
    </source>
</evidence>
<organism evidence="2 3">
    <name type="scientific">Sesamum alatum</name>
    <dbReference type="NCBI Taxonomy" id="300844"/>
    <lineage>
        <taxon>Eukaryota</taxon>
        <taxon>Viridiplantae</taxon>
        <taxon>Streptophyta</taxon>
        <taxon>Embryophyta</taxon>
        <taxon>Tracheophyta</taxon>
        <taxon>Spermatophyta</taxon>
        <taxon>Magnoliopsida</taxon>
        <taxon>eudicotyledons</taxon>
        <taxon>Gunneridae</taxon>
        <taxon>Pentapetalae</taxon>
        <taxon>asterids</taxon>
        <taxon>lamiids</taxon>
        <taxon>Lamiales</taxon>
        <taxon>Pedaliaceae</taxon>
        <taxon>Sesamum</taxon>
    </lineage>
</organism>
<evidence type="ECO:0000256" key="1">
    <source>
        <dbReference type="SAM" id="MobiDB-lite"/>
    </source>
</evidence>
<dbReference type="EMBL" id="JACGWO010000013">
    <property type="protein sequence ID" value="KAK4413114.1"/>
    <property type="molecule type" value="Genomic_DNA"/>
</dbReference>
<comment type="caution">
    <text evidence="2">The sequence shown here is derived from an EMBL/GenBank/DDBJ whole genome shotgun (WGS) entry which is preliminary data.</text>
</comment>
<protein>
    <submittedName>
        <fullName evidence="2">Uncharacterized protein</fullName>
    </submittedName>
</protein>
<sequence>MLDLALRNWATRHPGPQTTLGAQHTGLPLLNLGRLLLPFPLGRPVTINVGPLAAATGPCPPLGLLNYISQPPQENSQPPAPSRRARPAVTGRLPENSTRGLLSTPSHLSAVDSPPCQRTAIVDHRHLNRLVLAKRMSPLPSIFINSMARFDHFGVFLVARPSNAFSCADSRPFNDDNLPCVHNDQMNKPDRLDSGNGAPPAAAMFSLNSTEFPTLTESVRANSAKFQSKQTPSFSEVAASHTALQSQPALHTDSGKFFLANFASASIGTISNPLLTEFDLNIHGETIAQRIEVMLLSPLLVDATADLRLERTGRKNKVEIKEDQQVHDKLSMGSEPLVMEEGECSKDAEAHNRYGPVPRPVSVSMPEIVETHEFNIQTVKDNVNSNMNASEVTNKGDIANQENHVHNDHVGEMRNDSEKSVNDETSSVVGGNNTAIMRLMILSVI</sequence>
<dbReference type="Proteomes" id="UP001293254">
    <property type="component" value="Unassembled WGS sequence"/>
</dbReference>
<name>A0AAE1XKK7_9LAMI</name>
<accession>A0AAE1XKK7</accession>
<gene>
    <name evidence="2" type="ORF">Salat_2958600</name>
</gene>
<reference evidence="2" key="2">
    <citation type="journal article" date="2024" name="Plant">
        <title>Genomic evolution and insights into agronomic trait innovations of Sesamum species.</title>
        <authorList>
            <person name="Miao H."/>
            <person name="Wang L."/>
            <person name="Qu L."/>
            <person name="Liu H."/>
            <person name="Sun Y."/>
            <person name="Le M."/>
            <person name="Wang Q."/>
            <person name="Wei S."/>
            <person name="Zheng Y."/>
            <person name="Lin W."/>
            <person name="Duan Y."/>
            <person name="Cao H."/>
            <person name="Xiong S."/>
            <person name="Wang X."/>
            <person name="Wei L."/>
            <person name="Li C."/>
            <person name="Ma Q."/>
            <person name="Ju M."/>
            <person name="Zhao R."/>
            <person name="Li G."/>
            <person name="Mu C."/>
            <person name="Tian Q."/>
            <person name="Mei H."/>
            <person name="Zhang T."/>
            <person name="Gao T."/>
            <person name="Zhang H."/>
        </authorList>
    </citation>
    <scope>NUCLEOTIDE SEQUENCE</scope>
    <source>
        <strain evidence="2">3651</strain>
    </source>
</reference>
<reference evidence="2" key="1">
    <citation type="submission" date="2020-06" db="EMBL/GenBank/DDBJ databases">
        <authorList>
            <person name="Li T."/>
            <person name="Hu X."/>
            <person name="Zhang T."/>
            <person name="Song X."/>
            <person name="Zhang H."/>
            <person name="Dai N."/>
            <person name="Sheng W."/>
            <person name="Hou X."/>
            <person name="Wei L."/>
        </authorList>
    </citation>
    <scope>NUCLEOTIDE SEQUENCE</scope>
    <source>
        <strain evidence="2">3651</strain>
        <tissue evidence="2">Leaf</tissue>
    </source>
</reference>
<feature type="region of interest" description="Disordered" evidence="1">
    <location>
        <begin position="66"/>
        <end position="113"/>
    </location>
</feature>
<feature type="compositionally biased region" description="Polar residues" evidence="1">
    <location>
        <begin position="67"/>
        <end position="77"/>
    </location>
</feature>